<keyword evidence="1" id="KW-1133">Transmembrane helix</keyword>
<dbReference type="PIRSF" id="PIRSF036762">
    <property type="entry name" value="GAA1"/>
    <property type="match status" value="1"/>
</dbReference>
<organism evidence="2 3">
    <name type="scientific">Thyridium curvatum</name>
    <dbReference type="NCBI Taxonomy" id="1093900"/>
    <lineage>
        <taxon>Eukaryota</taxon>
        <taxon>Fungi</taxon>
        <taxon>Dikarya</taxon>
        <taxon>Ascomycota</taxon>
        <taxon>Pezizomycotina</taxon>
        <taxon>Sordariomycetes</taxon>
        <taxon>Sordariomycetidae</taxon>
        <taxon>Thyridiales</taxon>
        <taxon>Thyridiaceae</taxon>
        <taxon>Thyridium</taxon>
    </lineage>
</organism>
<name>A0A507AST2_9PEZI</name>
<feature type="transmembrane region" description="Helical" evidence="1">
    <location>
        <begin position="358"/>
        <end position="381"/>
    </location>
</feature>
<dbReference type="FunFam" id="3.40.630.10:FF:000121">
    <property type="entry name" value="GPI transamidase component (GAA1), putative"/>
    <property type="match status" value="1"/>
</dbReference>
<dbReference type="PANTHER" id="PTHR13304:SF0">
    <property type="entry name" value="GLYCOSYLPHOSPHATIDYLINOSITOL ANCHOR ATTACHMENT 1 PROTEIN"/>
    <property type="match status" value="1"/>
</dbReference>
<dbReference type="AlphaFoldDB" id="A0A507AST2"/>
<sequence>MPATALSLRRDPRILKLPPYVSFLFILVGVVSLLILPLDSYSRRTYISENALLPGQVHTYFGGSDQNVFRAYKHEVNSVGDKSNVVINDKLQSILTGIGLKVGRQNFTYTSSGDTYAGENLYAILQAPRGDATEAIVLIAAYKNAQGDLNRNGVPLALTLARYFRRWSLWSKDIIFLFPPDSLAGPQAWVDAYHDAHDGRHVSSLPLKSGALQGAIAVDYAQEDRFESVHIIYDGVNGQLPNLDLINSVNSVAGGQMGMGVALHEMWNHDDRYEDRLRTMLRGMMKQGLGISTGPHSSFMAYHVDAVTLQPFGNGWQDEMAMGRVVEGTFRSLNNLLEHLHQSFFFYLLMQRERFVSIGTYLPGAMLLAANFTIMAIAFWIKSGQPEEETTKKAVKKDEDAPAPTVERDIFLPLALVVACHALGIVPLYLFNHLPASLLTPAFILFAALNSALPHVLSSLLTARSATVQQYQLTKSFSLLLLGMFLSSLATLNFSVAFLVGLVASPLTFMQPPASPAAATASPLRRWLLTLALNLMAPTAVLAACSAGWGLGVGEVLRRAAFGWDVWGMYTPVVVWCVWWPAWLVASVLVLGRPAARKAKAA</sequence>
<feature type="transmembrane region" description="Helical" evidence="1">
    <location>
        <begin position="20"/>
        <end position="38"/>
    </location>
</feature>
<comment type="caution">
    <text evidence="2">The sequence shown here is derived from an EMBL/GenBank/DDBJ whole genome shotgun (WGS) entry which is preliminary data.</text>
</comment>
<keyword evidence="1" id="KW-0472">Membrane</keyword>
<dbReference type="FunCoup" id="A0A507AST2">
    <property type="interactions" value="553"/>
</dbReference>
<dbReference type="Proteomes" id="UP000319257">
    <property type="component" value="Unassembled WGS sequence"/>
</dbReference>
<dbReference type="GO" id="GO:0042765">
    <property type="term" value="C:GPI-anchor transamidase complex"/>
    <property type="evidence" value="ECO:0007669"/>
    <property type="project" value="InterPro"/>
</dbReference>
<dbReference type="PANTHER" id="PTHR13304">
    <property type="entry name" value="GLYCOSYLPHOSPHATIDYLINOSITOL ANCHOR ATTACHMENT 1 PROTEIN"/>
    <property type="match status" value="1"/>
</dbReference>
<feature type="transmembrane region" description="Helical" evidence="1">
    <location>
        <begin position="569"/>
        <end position="591"/>
    </location>
</feature>
<evidence type="ECO:0000256" key="1">
    <source>
        <dbReference type="SAM" id="Phobius"/>
    </source>
</evidence>
<protein>
    <recommendedName>
        <fullName evidence="4">GPI transamidase component GAA1</fullName>
    </recommendedName>
</protein>
<keyword evidence="3" id="KW-1185">Reference proteome</keyword>
<dbReference type="GeneID" id="41976622"/>
<feature type="transmembrane region" description="Helical" evidence="1">
    <location>
        <begin position="410"/>
        <end position="431"/>
    </location>
</feature>
<proteinExistence type="predicted"/>
<accession>A0A507AST2</accession>
<keyword evidence="1" id="KW-0812">Transmembrane</keyword>
<dbReference type="GO" id="GO:0016255">
    <property type="term" value="P:attachment of GPI anchor to protein"/>
    <property type="evidence" value="ECO:0007669"/>
    <property type="project" value="TreeGrafter"/>
</dbReference>
<feature type="transmembrane region" description="Helical" evidence="1">
    <location>
        <begin position="477"/>
        <end position="507"/>
    </location>
</feature>
<dbReference type="InParanoid" id="A0A507AST2"/>
<reference evidence="2 3" key="1">
    <citation type="submission" date="2019-06" db="EMBL/GenBank/DDBJ databases">
        <title>Draft genome sequence of the filamentous fungus Phialemoniopsis curvata isolated from diesel fuel.</title>
        <authorList>
            <person name="Varaljay V.A."/>
            <person name="Lyon W.J."/>
            <person name="Crouch A.L."/>
            <person name="Drake C.E."/>
            <person name="Hollomon J.M."/>
            <person name="Nadeau L.J."/>
            <person name="Nunn H.S."/>
            <person name="Stevenson B.S."/>
            <person name="Bojanowski C.L."/>
            <person name="Crookes-Goodson W.J."/>
        </authorList>
    </citation>
    <scope>NUCLEOTIDE SEQUENCE [LARGE SCALE GENOMIC DNA]</scope>
    <source>
        <strain evidence="2 3">D216</strain>
    </source>
</reference>
<dbReference type="STRING" id="1093900.A0A507AST2"/>
<dbReference type="SUPFAM" id="SSF53187">
    <property type="entry name" value="Zn-dependent exopeptidases"/>
    <property type="match status" value="1"/>
</dbReference>
<dbReference type="InterPro" id="IPR007246">
    <property type="entry name" value="Gaa1"/>
</dbReference>
<dbReference type="EMBL" id="SKBQ01000065">
    <property type="protein sequence ID" value="TPX09574.1"/>
    <property type="molecule type" value="Genomic_DNA"/>
</dbReference>
<dbReference type="Gene3D" id="3.40.630.10">
    <property type="entry name" value="Zn peptidases"/>
    <property type="match status" value="1"/>
</dbReference>
<dbReference type="OrthoDB" id="445301at2759"/>
<evidence type="ECO:0000313" key="2">
    <source>
        <dbReference type="EMBL" id="TPX09574.1"/>
    </source>
</evidence>
<dbReference type="Pfam" id="PF04114">
    <property type="entry name" value="Gaa1"/>
    <property type="match status" value="1"/>
</dbReference>
<gene>
    <name evidence="2" type="ORF">E0L32_009175</name>
</gene>
<evidence type="ECO:0000313" key="3">
    <source>
        <dbReference type="Proteomes" id="UP000319257"/>
    </source>
</evidence>
<dbReference type="RefSeq" id="XP_030991285.1">
    <property type="nucleotide sequence ID" value="XM_031144112.1"/>
</dbReference>
<feature type="transmembrane region" description="Helical" evidence="1">
    <location>
        <begin position="527"/>
        <end position="549"/>
    </location>
</feature>
<feature type="transmembrane region" description="Helical" evidence="1">
    <location>
        <begin position="438"/>
        <end position="457"/>
    </location>
</feature>
<evidence type="ECO:0008006" key="4">
    <source>
        <dbReference type="Google" id="ProtNLM"/>
    </source>
</evidence>